<dbReference type="EMBL" id="BQFW01000003">
    <property type="protein sequence ID" value="GJJ70001.1"/>
    <property type="molecule type" value="Genomic_DNA"/>
</dbReference>
<comment type="caution">
    <text evidence="1">The sequence shown here is derived from an EMBL/GenBank/DDBJ whole genome shotgun (WGS) entry which is preliminary data.</text>
</comment>
<keyword evidence="2" id="KW-1185">Reference proteome</keyword>
<dbReference type="PANTHER" id="PTHR30031:SF0">
    <property type="entry name" value="PHOSPHOENOLPYRUVATE CARBOXYKINASE (ATP)"/>
    <property type="match status" value="1"/>
</dbReference>
<dbReference type="OrthoDB" id="184182at2759"/>
<dbReference type="PANTHER" id="PTHR30031">
    <property type="entry name" value="PHOSPHOENOLPYRUVATE CARBOXYKINASE ATP"/>
    <property type="match status" value="1"/>
</dbReference>
<dbReference type="GO" id="GO:0005524">
    <property type="term" value="F:ATP binding"/>
    <property type="evidence" value="ECO:0007669"/>
    <property type="project" value="InterPro"/>
</dbReference>
<dbReference type="Pfam" id="PF01293">
    <property type="entry name" value="PEPCK_ATP"/>
    <property type="match status" value="1"/>
</dbReference>
<dbReference type="SUPFAM" id="SSF53795">
    <property type="entry name" value="PEP carboxykinase-like"/>
    <property type="match status" value="1"/>
</dbReference>
<reference evidence="1" key="1">
    <citation type="submission" date="2021-11" db="EMBL/GenBank/DDBJ databases">
        <authorList>
            <person name="Herlambang A."/>
            <person name="Guo Y."/>
            <person name="Takashima Y."/>
            <person name="Nishizawa T."/>
        </authorList>
    </citation>
    <scope>NUCLEOTIDE SEQUENCE</scope>
    <source>
        <strain evidence="1">E1425</strain>
    </source>
</reference>
<gene>
    <name evidence="1" type="ORF">EMPS_02350</name>
</gene>
<reference evidence="1" key="2">
    <citation type="journal article" date="2022" name="Microbiol. Resour. Announc.">
        <title>Whole-Genome Sequence of Entomortierella parvispora E1425, a Mucoromycotan Fungus Associated with Burkholderiaceae-Related Endosymbiotic Bacteria.</title>
        <authorList>
            <person name="Herlambang A."/>
            <person name="Guo Y."/>
            <person name="Takashima Y."/>
            <person name="Narisawa K."/>
            <person name="Ohta H."/>
            <person name="Nishizawa T."/>
        </authorList>
    </citation>
    <scope>NUCLEOTIDE SEQUENCE</scope>
    <source>
        <strain evidence="1">E1425</strain>
    </source>
</reference>
<protein>
    <submittedName>
        <fullName evidence="1">Phosphoenolpyruvate carboxykinase (ATP)</fullName>
    </submittedName>
</protein>
<dbReference type="InterPro" id="IPR001272">
    <property type="entry name" value="PEP_carboxykinase_ATP"/>
</dbReference>
<dbReference type="AlphaFoldDB" id="A0A9P3LTD7"/>
<dbReference type="GO" id="GO:0005829">
    <property type="term" value="C:cytosol"/>
    <property type="evidence" value="ECO:0007669"/>
    <property type="project" value="TreeGrafter"/>
</dbReference>
<proteinExistence type="predicted"/>
<organism evidence="1 2">
    <name type="scientific">Entomortierella parvispora</name>
    <dbReference type="NCBI Taxonomy" id="205924"/>
    <lineage>
        <taxon>Eukaryota</taxon>
        <taxon>Fungi</taxon>
        <taxon>Fungi incertae sedis</taxon>
        <taxon>Mucoromycota</taxon>
        <taxon>Mortierellomycotina</taxon>
        <taxon>Mortierellomycetes</taxon>
        <taxon>Mortierellales</taxon>
        <taxon>Mortierellaceae</taxon>
        <taxon>Entomortierella</taxon>
    </lineage>
</organism>
<dbReference type="InterPro" id="IPR013035">
    <property type="entry name" value="PEP_carboxykinase_C"/>
</dbReference>
<dbReference type="Proteomes" id="UP000827284">
    <property type="component" value="Unassembled WGS sequence"/>
</dbReference>
<dbReference type="GO" id="GO:0004612">
    <property type="term" value="F:phosphoenolpyruvate carboxykinase (ATP) activity"/>
    <property type="evidence" value="ECO:0007669"/>
    <property type="project" value="InterPro"/>
</dbReference>
<dbReference type="Gene3D" id="3.90.228.20">
    <property type="match status" value="1"/>
</dbReference>
<sequence length="128" mass="14246">MLVEKIEQHKSDVWLINTGWNGGAHGSANRSRISLKYSRAIIDAIYAGELKDESQVEFVRDPVFGLAIPTRAHVKNVPVRVLNPKQAWGQETEAFHAMVNKLASLFKASFEKFKSEASEEVLLAGPKV</sequence>
<name>A0A9P3LTD7_9FUNG</name>
<evidence type="ECO:0000313" key="1">
    <source>
        <dbReference type="EMBL" id="GJJ70001.1"/>
    </source>
</evidence>
<accession>A0A9P3LTD7</accession>
<dbReference type="GO" id="GO:0006094">
    <property type="term" value="P:gluconeogenesis"/>
    <property type="evidence" value="ECO:0007669"/>
    <property type="project" value="InterPro"/>
</dbReference>
<evidence type="ECO:0000313" key="2">
    <source>
        <dbReference type="Proteomes" id="UP000827284"/>
    </source>
</evidence>